<reference evidence="2" key="1">
    <citation type="journal article" date="2019" name="Beilstein J. Org. Chem.">
        <title>Nanangenines: drimane sesquiterpenoids as the dominant metabolite cohort of a novel Australian fungus, Aspergillus nanangensis.</title>
        <authorList>
            <person name="Lacey H.J."/>
            <person name="Gilchrist C.L.M."/>
            <person name="Crombie A."/>
            <person name="Kalaitzis J.A."/>
            <person name="Vuong D."/>
            <person name="Rutledge P.J."/>
            <person name="Turner P."/>
            <person name="Pitt J.I."/>
            <person name="Lacey E."/>
            <person name="Chooi Y.H."/>
            <person name="Piggott A.M."/>
        </authorList>
    </citation>
    <scope>NUCLEOTIDE SEQUENCE</scope>
    <source>
        <strain evidence="2">MST-FP2251</strain>
    </source>
</reference>
<feature type="compositionally biased region" description="Basic and acidic residues" evidence="1">
    <location>
        <begin position="12"/>
        <end position="34"/>
    </location>
</feature>
<feature type="region of interest" description="Disordered" evidence="1">
    <location>
        <begin position="1"/>
        <end position="45"/>
    </location>
</feature>
<feature type="region of interest" description="Disordered" evidence="1">
    <location>
        <begin position="83"/>
        <end position="108"/>
    </location>
</feature>
<dbReference type="AlphaFoldDB" id="A0AAD4CQP3"/>
<evidence type="ECO:0000313" key="2">
    <source>
        <dbReference type="EMBL" id="KAF9890707.1"/>
    </source>
</evidence>
<organism evidence="2 3">
    <name type="scientific">Aspergillus nanangensis</name>
    <dbReference type="NCBI Taxonomy" id="2582783"/>
    <lineage>
        <taxon>Eukaryota</taxon>
        <taxon>Fungi</taxon>
        <taxon>Dikarya</taxon>
        <taxon>Ascomycota</taxon>
        <taxon>Pezizomycotina</taxon>
        <taxon>Eurotiomycetes</taxon>
        <taxon>Eurotiomycetidae</taxon>
        <taxon>Eurotiales</taxon>
        <taxon>Aspergillaceae</taxon>
        <taxon>Aspergillus</taxon>
        <taxon>Aspergillus subgen. Circumdati</taxon>
    </lineage>
</organism>
<accession>A0AAD4CQP3</accession>
<name>A0AAD4CQP3_ASPNN</name>
<comment type="caution">
    <text evidence="2">The sequence shown here is derived from an EMBL/GenBank/DDBJ whole genome shotgun (WGS) entry which is preliminary data.</text>
</comment>
<reference evidence="2" key="2">
    <citation type="submission" date="2020-02" db="EMBL/GenBank/DDBJ databases">
        <authorList>
            <person name="Gilchrist C.L.M."/>
            <person name="Chooi Y.-H."/>
        </authorList>
    </citation>
    <scope>NUCLEOTIDE SEQUENCE</scope>
    <source>
        <strain evidence="2">MST-FP2251</strain>
    </source>
</reference>
<evidence type="ECO:0000256" key="1">
    <source>
        <dbReference type="SAM" id="MobiDB-lite"/>
    </source>
</evidence>
<dbReference type="EMBL" id="VCAU01000024">
    <property type="protein sequence ID" value="KAF9890707.1"/>
    <property type="molecule type" value="Genomic_DNA"/>
</dbReference>
<proteinExistence type="predicted"/>
<gene>
    <name evidence="2" type="ORF">FE257_005573</name>
</gene>
<evidence type="ECO:0000313" key="3">
    <source>
        <dbReference type="Proteomes" id="UP001194746"/>
    </source>
</evidence>
<sequence>MYHSSKNYYKRKHDESPQRGRDKDFRTPEPRPIDPPDQGMKSSSTIELFQPLTKQLGLLDTKDPVLAEQAARLVTLYRRIQRLENKNRQLESKNTSLEKEKRNTEDRYEEQRTLLGHFQKSFESVQDDITKICDSWKDAPVVLPQARGDDRPVGKEDQAQTDTASVTPAANEKASGPVAAPVPPRV</sequence>
<keyword evidence="3" id="KW-1185">Reference proteome</keyword>
<dbReference type="Proteomes" id="UP001194746">
    <property type="component" value="Unassembled WGS sequence"/>
</dbReference>
<protein>
    <submittedName>
        <fullName evidence="2">Uncharacterized protein</fullName>
    </submittedName>
</protein>
<feature type="region of interest" description="Disordered" evidence="1">
    <location>
        <begin position="143"/>
        <end position="186"/>
    </location>
</feature>
<feature type="compositionally biased region" description="Basic and acidic residues" evidence="1">
    <location>
        <begin position="147"/>
        <end position="158"/>
    </location>
</feature>